<evidence type="ECO:0000313" key="2">
    <source>
        <dbReference type="Proteomes" id="UP000003789"/>
    </source>
</evidence>
<dbReference type="AlphaFoldDB" id="Q1Z2N3"/>
<reference evidence="1 2" key="1">
    <citation type="submission" date="2006-03" db="EMBL/GenBank/DDBJ databases">
        <authorList>
            <person name="Bartlett D.H."/>
            <person name="Valle G."/>
            <person name="Lauro F.M."/>
            <person name="Vezzi A."/>
            <person name="Simonato F."/>
            <person name="Eloe E."/>
            <person name="Vitulo N."/>
            <person name="Stratton T.K."/>
            <person name="D'angelo M."/>
            <person name="Ferriera S."/>
            <person name="Johnson J."/>
            <person name="Kravitz S."/>
            <person name="Beeson K."/>
            <person name="Sutton G."/>
            <person name="Rogers Y."/>
            <person name="Friedman R."/>
            <person name="Frazier M."/>
            <person name="Venter J.C."/>
        </authorList>
    </citation>
    <scope>NUCLEOTIDE SEQUENCE [LARGE SCALE GENOMIC DNA]</scope>
    <source>
        <strain evidence="1 2">3TCK</strain>
    </source>
</reference>
<protein>
    <recommendedName>
        <fullName evidence="3">30S ribosomal protein S27e</fullName>
    </recommendedName>
</protein>
<sequence>MYGIKIEFKPCPECGQDEDFLVDEEREIVTCVCGVVVIEPVLH</sequence>
<dbReference type="HOGENOM" id="CLU_3237428_0_0_6"/>
<dbReference type="Proteomes" id="UP000003789">
    <property type="component" value="Unassembled WGS sequence"/>
</dbReference>
<proteinExistence type="predicted"/>
<name>Q1Z2N3_9GAMM</name>
<comment type="caution">
    <text evidence="1">The sequence shown here is derived from an EMBL/GenBank/DDBJ whole genome shotgun (WGS) entry which is preliminary data.</text>
</comment>
<accession>Q1Z2N3</accession>
<gene>
    <name evidence="1" type="ORF">P3TCK_08526</name>
</gene>
<dbReference type="EMBL" id="AAPH01000016">
    <property type="protein sequence ID" value="EAS42884.1"/>
    <property type="molecule type" value="Genomic_DNA"/>
</dbReference>
<evidence type="ECO:0000313" key="1">
    <source>
        <dbReference type="EMBL" id="EAS42884.1"/>
    </source>
</evidence>
<evidence type="ECO:0008006" key="3">
    <source>
        <dbReference type="Google" id="ProtNLM"/>
    </source>
</evidence>
<organism evidence="1 2">
    <name type="scientific">Photobacterium profundum 3TCK</name>
    <dbReference type="NCBI Taxonomy" id="314280"/>
    <lineage>
        <taxon>Bacteria</taxon>
        <taxon>Pseudomonadati</taxon>
        <taxon>Pseudomonadota</taxon>
        <taxon>Gammaproteobacteria</taxon>
        <taxon>Vibrionales</taxon>
        <taxon>Vibrionaceae</taxon>
        <taxon>Photobacterium</taxon>
    </lineage>
</organism>